<evidence type="ECO:0000313" key="7">
    <source>
        <dbReference type="EMBL" id="SEG40428.1"/>
    </source>
</evidence>
<evidence type="ECO:0000256" key="4">
    <source>
        <dbReference type="ARBA" id="ARBA00022741"/>
    </source>
</evidence>
<dbReference type="Gene3D" id="3.40.50.300">
    <property type="entry name" value="P-loop containing nucleotide triphosphate hydrolases"/>
    <property type="match status" value="2"/>
</dbReference>
<dbReference type="NCBIfam" id="NF007739">
    <property type="entry name" value="PRK10419.1"/>
    <property type="match status" value="2"/>
</dbReference>
<dbReference type="InterPro" id="IPR003439">
    <property type="entry name" value="ABC_transporter-like_ATP-bd"/>
</dbReference>
<dbReference type="InterPro" id="IPR017871">
    <property type="entry name" value="ABC_transporter-like_CS"/>
</dbReference>
<proteinExistence type="inferred from homology"/>
<protein>
    <submittedName>
        <fullName evidence="7">Peptide/nickel transport system ATP-binding protein</fullName>
    </submittedName>
</protein>
<dbReference type="InterPro" id="IPR027417">
    <property type="entry name" value="P-loop_NTPase"/>
</dbReference>
<feature type="domain" description="ABC transporter" evidence="6">
    <location>
        <begin position="365"/>
        <end position="606"/>
    </location>
</feature>
<dbReference type="RefSeq" id="WP_103872975.1">
    <property type="nucleotide sequence ID" value="NZ_FNUY01000005.1"/>
</dbReference>
<evidence type="ECO:0000313" key="8">
    <source>
        <dbReference type="Proteomes" id="UP000236743"/>
    </source>
</evidence>
<comment type="similarity">
    <text evidence="2">Belongs to the ABC transporter superfamily.</text>
</comment>
<dbReference type="GO" id="GO:0016887">
    <property type="term" value="F:ATP hydrolysis activity"/>
    <property type="evidence" value="ECO:0007669"/>
    <property type="project" value="InterPro"/>
</dbReference>
<dbReference type="SUPFAM" id="SSF52540">
    <property type="entry name" value="P-loop containing nucleoside triphosphate hydrolases"/>
    <property type="match status" value="2"/>
</dbReference>
<dbReference type="PROSITE" id="PS50893">
    <property type="entry name" value="ABC_TRANSPORTER_2"/>
    <property type="match status" value="2"/>
</dbReference>
<dbReference type="NCBIfam" id="NF008453">
    <property type="entry name" value="PRK11308.1"/>
    <property type="match status" value="2"/>
</dbReference>
<dbReference type="Pfam" id="PF00005">
    <property type="entry name" value="ABC_tran"/>
    <property type="match status" value="2"/>
</dbReference>
<evidence type="ECO:0000256" key="1">
    <source>
        <dbReference type="ARBA" id="ARBA00004417"/>
    </source>
</evidence>
<sequence length="631" mass="67902">MLAIDDLTVRYRTAAGEIEALSSVSLTVAKGSTLALVGESGSGKSTVALAAMGLLPPEARLPAGRILFDGQDILTMNAEERRRLRGSRIGLVFQDPFSVLNPSLRIGDQVGEGLIHHRGFTQERAFARAIELLDEVGIINPEAVAKAYPHELSGGMRQRALIAGALASEPELLILDEPTTALDVTIEAQILDLLESLRVRRGLTMLFISHNLGVVRRIADEVAVLYAGQIVEQGATEDVLQRPVHPYAKGLLAAIPRLGQKKGRLASIPGRLPDLRNPPTGCRFARRCPFATPDSEAPQVLRDIGARKVRCTQAEALRDIAWPVLGEDAPSSPVVRAADAAPAVTEPVVAVEGLTKRFVLSNGPLRFEGWRPMRTPVIISPVDDISLEVAAGEVLGLVGESGSGKTTLGRTILRLTEANSGTIRIAGETVSDKPQRALESMRRTAQIVFQNPDSSLNPRKTIRELLGRPIQRFGLAAPGDIPARVNALLDLVRLPAHYADRYAHQMSGGEKQRVGIARALATEPRFIVCDEPVSALDVSVQAAIVNLLADLRDRLGVAYLFISHDISIVAHLADRIAVMHRGKMVEIGSAEEVMRAPRHPYTIKLLSAVPRVDGPIHGRGPTAVSSEILSA</sequence>
<feature type="domain" description="ABC transporter" evidence="6">
    <location>
        <begin position="2"/>
        <end position="252"/>
    </location>
</feature>
<dbReference type="SMART" id="SM00382">
    <property type="entry name" value="AAA"/>
    <property type="match status" value="2"/>
</dbReference>
<evidence type="ECO:0000256" key="3">
    <source>
        <dbReference type="ARBA" id="ARBA00022448"/>
    </source>
</evidence>
<evidence type="ECO:0000256" key="5">
    <source>
        <dbReference type="ARBA" id="ARBA00022840"/>
    </source>
</evidence>
<dbReference type="AlphaFoldDB" id="A0A1H5ZVA7"/>
<reference evidence="7 8" key="1">
    <citation type="submission" date="2016-10" db="EMBL/GenBank/DDBJ databases">
        <authorList>
            <person name="de Groot N.N."/>
        </authorList>
    </citation>
    <scope>NUCLEOTIDE SEQUENCE [LARGE SCALE GENOMIC DNA]</scope>
    <source>
        <strain evidence="7 8">DSM 26656</strain>
    </source>
</reference>
<keyword evidence="5 7" id="KW-0067">ATP-binding</keyword>
<dbReference type="InterPro" id="IPR013563">
    <property type="entry name" value="Oligopep_ABC_C"/>
</dbReference>
<dbReference type="OrthoDB" id="9802264at2"/>
<comment type="subcellular location">
    <subcellularLocation>
        <location evidence="1">Cell inner membrane</location>
        <topology evidence="1">Peripheral membrane protein</topology>
    </subcellularLocation>
</comment>
<dbReference type="FunFam" id="3.40.50.300:FF:000016">
    <property type="entry name" value="Oligopeptide ABC transporter ATP-binding component"/>
    <property type="match status" value="1"/>
</dbReference>
<dbReference type="InterPro" id="IPR050319">
    <property type="entry name" value="ABC_transp_ATP-bind"/>
</dbReference>
<dbReference type="GO" id="GO:0015833">
    <property type="term" value="P:peptide transport"/>
    <property type="evidence" value="ECO:0007669"/>
    <property type="project" value="InterPro"/>
</dbReference>
<dbReference type="GO" id="GO:0005886">
    <property type="term" value="C:plasma membrane"/>
    <property type="evidence" value="ECO:0007669"/>
    <property type="project" value="UniProtKB-SubCell"/>
</dbReference>
<keyword evidence="3" id="KW-0813">Transport</keyword>
<keyword evidence="8" id="KW-1185">Reference proteome</keyword>
<dbReference type="GO" id="GO:0005524">
    <property type="term" value="F:ATP binding"/>
    <property type="evidence" value="ECO:0007669"/>
    <property type="project" value="UniProtKB-KW"/>
</dbReference>
<dbReference type="CDD" id="cd03257">
    <property type="entry name" value="ABC_NikE_OppD_transporters"/>
    <property type="match status" value="2"/>
</dbReference>
<dbReference type="InterPro" id="IPR003593">
    <property type="entry name" value="AAA+_ATPase"/>
</dbReference>
<dbReference type="PANTHER" id="PTHR43776:SF7">
    <property type="entry name" value="D,D-DIPEPTIDE TRANSPORT ATP-BINDING PROTEIN DDPF-RELATED"/>
    <property type="match status" value="1"/>
</dbReference>
<accession>A0A1H5ZVA7</accession>
<dbReference type="EMBL" id="FNUY01000005">
    <property type="protein sequence ID" value="SEG40428.1"/>
    <property type="molecule type" value="Genomic_DNA"/>
</dbReference>
<keyword evidence="4" id="KW-0547">Nucleotide-binding</keyword>
<dbReference type="Pfam" id="PF08352">
    <property type="entry name" value="oligo_HPY"/>
    <property type="match status" value="2"/>
</dbReference>
<organism evidence="7 8">
    <name type="scientific">Bosea lathyri</name>
    <dbReference type="NCBI Taxonomy" id="1036778"/>
    <lineage>
        <taxon>Bacteria</taxon>
        <taxon>Pseudomonadati</taxon>
        <taxon>Pseudomonadota</taxon>
        <taxon>Alphaproteobacteria</taxon>
        <taxon>Hyphomicrobiales</taxon>
        <taxon>Boseaceae</taxon>
        <taxon>Bosea</taxon>
    </lineage>
</organism>
<dbReference type="GO" id="GO:0055085">
    <property type="term" value="P:transmembrane transport"/>
    <property type="evidence" value="ECO:0007669"/>
    <property type="project" value="UniProtKB-ARBA"/>
</dbReference>
<dbReference type="PANTHER" id="PTHR43776">
    <property type="entry name" value="TRANSPORT ATP-BINDING PROTEIN"/>
    <property type="match status" value="1"/>
</dbReference>
<dbReference type="Proteomes" id="UP000236743">
    <property type="component" value="Unassembled WGS sequence"/>
</dbReference>
<gene>
    <name evidence="7" type="ORF">SAMN04488115_10548</name>
</gene>
<evidence type="ECO:0000256" key="2">
    <source>
        <dbReference type="ARBA" id="ARBA00005417"/>
    </source>
</evidence>
<evidence type="ECO:0000259" key="6">
    <source>
        <dbReference type="PROSITE" id="PS50893"/>
    </source>
</evidence>
<name>A0A1H5ZVA7_9HYPH</name>
<dbReference type="NCBIfam" id="TIGR01727">
    <property type="entry name" value="oligo_HPY"/>
    <property type="match status" value="1"/>
</dbReference>
<dbReference type="PROSITE" id="PS00211">
    <property type="entry name" value="ABC_TRANSPORTER_1"/>
    <property type="match status" value="2"/>
</dbReference>